<evidence type="ECO:0000313" key="1">
    <source>
        <dbReference type="EMBL" id="TCS95733.1"/>
    </source>
</evidence>
<dbReference type="Pfam" id="PF13835">
    <property type="entry name" value="DUF4194"/>
    <property type="match status" value="1"/>
</dbReference>
<organism evidence="1 2">
    <name type="scientific">Hazenella coriacea</name>
    <dbReference type="NCBI Taxonomy" id="1179467"/>
    <lineage>
        <taxon>Bacteria</taxon>
        <taxon>Bacillati</taxon>
        <taxon>Bacillota</taxon>
        <taxon>Bacilli</taxon>
        <taxon>Bacillales</taxon>
        <taxon>Thermoactinomycetaceae</taxon>
        <taxon>Hazenella</taxon>
    </lineage>
</organism>
<dbReference type="RefSeq" id="WP_131923712.1">
    <property type="nucleotide sequence ID" value="NZ_SMAG01000002.1"/>
</dbReference>
<keyword evidence="2" id="KW-1185">Reference proteome</keyword>
<sequence length="200" mass="24349">MFGAISEQEQERLKDIINQLLSVNFLLKELDREHFFTVRRYQEFLTNYFRFLGWDLVLDERHECVFLNSPKIEHRRRLSREESIWLLVLRLIYQEKRQGLSLSEFPVTNLYEIRTKYQTFQLEFVKRTQLKHLISLCRKYNLIDILDSDMKSDDCRIVLYHTFLHVIETEQLKVLSEKIKRYSSEKEDVDHEVAQEVEVD</sequence>
<accession>A0A4R3L7I9</accession>
<proteinExistence type="predicted"/>
<gene>
    <name evidence="1" type="ORF">EDD58_102313</name>
</gene>
<dbReference type="EMBL" id="SMAG01000002">
    <property type="protein sequence ID" value="TCS95733.1"/>
    <property type="molecule type" value="Genomic_DNA"/>
</dbReference>
<dbReference type="OrthoDB" id="160982at2"/>
<evidence type="ECO:0000313" key="2">
    <source>
        <dbReference type="Proteomes" id="UP000294937"/>
    </source>
</evidence>
<protein>
    <submittedName>
        <fullName evidence="1">Uncharacterized protein DUF4194</fullName>
    </submittedName>
</protein>
<comment type="caution">
    <text evidence="1">The sequence shown here is derived from an EMBL/GenBank/DDBJ whole genome shotgun (WGS) entry which is preliminary data.</text>
</comment>
<dbReference type="InterPro" id="IPR025449">
    <property type="entry name" value="JetB"/>
</dbReference>
<reference evidence="1 2" key="1">
    <citation type="submission" date="2019-03" db="EMBL/GenBank/DDBJ databases">
        <title>Genomic Encyclopedia of Type Strains, Phase IV (KMG-IV): sequencing the most valuable type-strain genomes for metagenomic binning, comparative biology and taxonomic classification.</title>
        <authorList>
            <person name="Goeker M."/>
        </authorList>
    </citation>
    <scope>NUCLEOTIDE SEQUENCE [LARGE SCALE GENOMIC DNA]</scope>
    <source>
        <strain evidence="1 2">DSM 45707</strain>
    </source>
</reference>
<dbReference type="AlphaFoldDB" id="A0A4R3L7I9"/>
<name>A0A4R3L7I9_9BACL</name>
<dbReference type="Proteomes" id="UP000294937">
    <property type="component" value="Unassembled WGS sequence"/>
</dbReference>